<evidence type="ECO:0000256" key="5">
    <source>
        <dbReference type="ARBA" id="ARBA00022989"/>
    </source>
</evidence>
<name>K1T3S5_9ZZZZ</name>
<evidence type="ECO:0000256" key="6">
    <source>
        <dbReference type="ARBA" id="ARBA00023136"/>
    </source>
</evidence>
<keyword evidence="3" id="KW-1003">Cell membrane</keyword>
<dbReference type="PANTHER" id="PTHR30250">
    <property type="entry name" value="PST FAMILY PREDICTED COLANIC ACID TRANSPORTER"/>
    <property type="match status" value="1"/>
</dbReference>
<evidence type="ECO:0000256" key="3">
    <source>
        <dbReference type="ARBA" id="ARBA00022475"/>
    </source>
</evidence>
<accession>K1T3S5</accession>
<dbReference type="GO" id="GO:0005886">
    <property type="term" value="C:plasma membrane"/>
    <property type="evidence" value="ECO:0007669"/>
    <property type="project" value="UniProtKB-SubCell"/>
</dbReference>
<comment type="similarity">
    <text evidence="2">Belongs to the polysaccharide synthase family.</text>
</comment>
<dbReference type="PANTHER" id="PTHR30250:SF10">
    <property type="entry name" value="LIPOPOLYSACCHARIDE BIOSYNTHESIS PROTEIN WZXC"/>
    <property type="match status" value="1"/>
</dbReference>
<protein>
    <submittedName>
        <fullName evidence="8">Lipopolysaccharide biosynthesis protein</fullName>
    </submittedName>
</protein>
<dbReference type="Pfam" id="PF13440">
    <property type="entry name" value="Polysacc_synt_3"/>
    <property type="match status" value="1"/>
</dbReference>
<feature type="transmembrane region" description="Helical" evidence="7">
    <location>
        <begin position="148"/>
        <end position="169"/>
    </location>
</feature>
<reference evidence="8" key="1">
    <citation type="journal article" date="2013" name="Environ. Microbiol.">
        <title>Microbiota from the distal guts of lean and obese adolescents exhibit partial functional redundancy besides clear differences in community structure.</title>
        <authorList>
            <person name="Ferrer M."/>
            <person name="Ruiz A."/>
            <person name="Lanza F."/>
            <person name="Haange S.B."/>
            <person name="Oberbach A."/>
            <person name="Till H."/>
            <person name="Bargiela R."/>
            <person name="Campoy C."/>
            <person name="Segura M.T."/>
            <person name="Richter M."/>
            <person name="von Bergen M."/>
            <person name="Seifert J."/>
            <person name="Suarez A."/>
        </authorList>
    </citation>
    <scope>NUCLEOTIDE SEQUENCE</scope>
</reference>
<feature type="transmembrane region" description="Helical" evidence="7">
    <location>
        <begin position="116"/>
        <end position="136"/>
    </location>
</feature>
<evidence type="ECO:0000313" key="8">
    <source>
        <dbReference type="EMBL" id="EKC60860.1"/>
    </source>
</evidence>
<keyword evidence="5 7" id="KW-1133">Transmembrane helix</keyword>
<dbReference type="InterPro" id="IPR050833">
    <property type="entry name" value="Poly_Biosynth_Transport"/>
</dbReference>
<keyword evidence="4 7" id="KW-0812">Transmembrane</keyword>
<organism evidence="8">
    <name type="scientific">human gut metagenome</name>
    <dbReference type="NCBI Taxonomy" id="408170"/>
    <lineage>
        <taxon>unclassified sequences</taxon>
        <taxon>metagenomes</taxon>
        <taxon>organismal metagenomes</taxon>
    </lineage>
</organism>
<gene>
    <name evidence="8" type="ORF">OBE_08763</name>
</gene>
<keyword evidence="6 7" id="KW-0472">Membrane</keyword>
<dbReference type="EMBL" id="AJWZ01006054">
    <property type="protein sequence ID" value="EKC60860.1"/>
    <property type="molecule type" value="Genomic_DNA"/>
</dbReference>
<proteinExistence type="inferred from homology"/>
<comment type="subcellular location">
    <subcellularLocation>
        <location evidence="1">Cell membrane</location>
        <topology evidence="1">Multi-pass membrane protein</topology>
    </subcellularLocation>
</comment>
<feature type="transmembrane region" description="Helical" evidence="7">
    <location>
        <begin position="43"/>
        <end position="61"/>
    </location>
</feature>
<comment type="caution">
    <text evidence="8">The sequence shown here is derived from an EMBL/GenBank/DDBJ whole genome shotgun (WGS) entry which is preliminary data.</text>
</comment>
<dbReference type="AlphaFoldDB" id="K1T3S5"/>
<feature type="transmembrane region" description="Helical" evidence="7">
    <location>
        <begin position="175"/>
        <end position="192"/>
    </location>
</feature>
<feature type="transmembrane region" description="Helical" evidence="7">
    <location>
        <begin position="12"/>
        <end position="37"/>
    </location>
</feature>
<evidence type="ECO:0000256" key="1">
    <source>
        <dbReference type="ARBA" id="ARBA00004651"/>
    </source>
</evidence>
<feature type="non-terminal residue" evidence="8">
    <location>
        <position position="226"/>
    </location>
</feature>
<feature type="transmembrane region" description="Helical" evidence="7">
    <location>
        <begin position="82"/>
        <end position="104"/>
    </location>
</feature>
<evidence type="ECO:0000256" key="4">
    <source>
        <dbReference type="ARBA" id="ARBA00022692"/>
    </source>
</evidence>
<evidence type="ECO:0000256" key="2">
    <source>
        <dbReference type="ARBA" id="ARBA00007430"/>
    </source>
</evidence>
<evidence type="ECO:0000256" key="7">
    <source>
        <dbReference type="SAM" id="Phobius"/>
    </source>
</evidence>
<sequence length="226" mass="25455">MAESLKEKTAKGLFWGAMNSGSTQVLNILFGIFLARLLSPADYGIIGILTIFTLIAGNLQSSGFTQALVNIRKPTDNDYNSVFWFNVLVSLTMYVVLFFCAPLIADFFHQPCLTSLSRFVFLSFFISSFGIAQNGYMMKNMMNKEITIVNFMALISSNVVGLVLAFNGMAYWSLAWQQVIFILVLNIGRYYYTGWRPNFHIDFGPVRKMFGFSVKLLVTNIINTVS</sequence>